<evidence type="ECO:0000256" key="1">
    <source>
        <dbReference type="SAM" id="Phobius"/>
    </source>
</evidence>
<proteinExistence type="predicted"/>
<feature type="domain" description="Ice-binding protein C-terminal" evidence="2">
    <location>
        <begin position="10"/>
        <end position="33"/>
    </location>
</feature>
<accession>A0ABX0N104</accession>
<gene>
    <name evidence="3" type="ORF">F1735_29400</name>
</gene>
<evidence type="ECO:0000259" key="2">
    <source>
        <dbReference type="Pfam" id="PF07589"/>
    </source>
</evidence>
<sequence length="36" mass="3920">MLTNVIDTIDVPEPASLTLLGMGLLGLVAARRKRRQ</sequence>
<name>A0ABX0N104_9BURK</name>
<comment type="caution">
    <text evidence="3">The sequence shown here is derived from an EMBL/GenBank/DDBJ whole genome shotgun (WGS) entry which is preliminary data.</text>
</comment>
<dbReference type="Proteomes" id="UP000610594">
    <property type="component" value="Unassembled WGS sequence"/>
</dbReference>
<dbReference type="RefSeq" id="WP_167240240.1">
    <property type="nucleotide sequence ID" value="NZ_WHJF01000129.1"/>
</dbReference>
<keyword evidence="1" id="KW-1133">Transmembrane helix</keyword>
<dbReference type="Pfam" id="PF07589">
    <property type="entry name" value="PEP-CTERM"/>
    <property type="match status" value="1"/>
</dbReference>
<organism evidence="3 4">
    <name type="scientific">Massilia genomosp. 1</name>
    <dbReference type="NCBI Taxonomy" id="2609280"/>
    <lineage>
        <taxon>Bacteria</taxon>
        <taxon>Pseudomonadati</taxon>
        <taxon>Pseudomonadota</taxon>
        <taxon>Betaproteobacteria</taxon>
        <taxon>Burkholderiales</taxon>
        <taxon>Oxalobacteraceae</taxon>
        <taxon>Telluria group</taxon>
        <taxon>Massilia</taxon>
    </lineage>
</organism>
<protein>
    <submittedName>
        <fullName evidence="3">PEP-CTERM sorting domain-containing protein</fullName>
    </submittedName>
</protein>
<keyword evidence="1" id="KW-0472">Membrane</keyword>
<dbReference type="InterPro" id="IPR013424">
    <property type="entry name" value="Ice-binding_C"/>
</dbReference>
<evidence type="ECO:0000313" key="4">
    <source>
        <dbReference type="Proteomes" id="UP000610594"/>
    </source>
</evidence>
<keyword evidence="1" id="KW-0812">Transmembrane</keyword>
<feature type="transmembrane region" description="Helical" evidence="1">
    <location>
        <begin position="14"/>
        <end position="30"/>
    </location>
</feature>
<reference evidence="3 4" key="1">
    <citation type="submission" date="2019-10" db="EMBL/GenBank/DDBJ databases">
        <title>Taxonomy of Antarctic Massilia spp.: description of Massilia rubra sp. nov., Massilia aquatica sp. nov., Massilia mucilaginosa sp. nov., Massilia frigida sp. nov. isolated from streams, lakes and regoliths.</title>
        <authorList>
            <person name="Holochova P."/>
            <person name="Sedlacek I."/>
            <person name="Kralova S."/>
            <person name="Maslanova I."/>
            <person name="Busse H.-J."/>
            <person name="Stankova E."/>
            <person name="Vrbovska V."/>
            <person name="Kovarovic V."/>
            <person name="Bartak M."/>
            <person name="Svec P."/>
            <person name="Pantucek R."/>
        </authorList>
    </citation>
    <scope>NUCLEOTIDE SEQUENCE [LARGE SCALE GENOMIC DNA]</scope>
    <source>
        <strain evidence="3 4">CCM 8694</strain>
    </source>
</reference>
<dbReference type="EMBL" id="WHJF01000129">
    <property type="protein sequence ID" value="NHZ66358.1"/>
    <property type="molecule type" value="Genomic_DNA"/>
</dbReference>
<dbReference type="NCBIfam" id="TIGR02595">
    <property type="entry name" value="PEP_CTERM"/>
    <property type="match status" value="1"/>
</dbReference>
<keyword evidence="4" id="KW-1185">Reference proteome</keyword>
<evidence type="ECO:0000313" key="3">
    <source>
        <dbReference type="EMBL" id="NHZ66358.1"/>
    </source>
</evidence>